<organism evidence="3 4">
    <name type="scientific">Lasiosphaeria hispida</name>
    <dbReference type="NCBI Taxonomy" id="260671"/>
    <lineage>
        <taxon>Eukaryota</taxon>
        <taxon>Fungi</taxon>
        <taxon>Dikarya</taxon>
        <taxon>Ascomycota</taxon>
        <taxon>Pezizomycotina</taxon>
        <taxon>Sordariomycetes</taxon>
        <taxon>Sordariomycetidae</taxon>
        <taxon>Sordariales</taxon>
        <taxon>Lasiosphaeriaceae</taxon>
        <taxon>Lasiosphaeria</taxon>
    </lineage>
</organism>
<evidence type="ECO:0008006" key="5">
    <source>
        <dbReference type="Google" id="ProtNLM"/>
    </source>
</evidence>
<accession>A0AAJ0HPB5</accession>
<comment type="caution">
    <text evidence="3">The sequence shown here is derived from an EMBL/GenBank/DDBJ whole genome shotgun (WGS) entry which is preliminary data.</text>
</comment>
<feature type="region of interest" description="Disordered" evidence="2">
    <location>
        <begin position="20"/>
        <end position="42"/>
    </location>
</feature>
<keyword evidence="4" id="KW-1185">Reference proteome</keyword>
<feature type="compositionally biased region" description="Polar residues" evidence="2">
    <location>
        <begin position="20"/>
        <end position="35"/>
    </location>
</feature>
<sequence>MISRPPLISRPLRSMLFSSRLSHTPSPRQIQQQVRLYSERRPRSPTGTFYQTFSRPVAKCLLLALLTYQIAYWGWLKLDQDEQKADLSAQIAKMETQARGLASEMNKSS</sequence>
<protein>
    <recommendedName>
        <fullName evidence="5">Inner membrane assembly complex subunit 17</fullName>
    </recommendedName>
</protein>
<proteinExistence type="predicted"/>
<keyword evidence="1" id="KW-0175">Coiled coil</keyword>
<dbReference type="EMBL" id="JAUIQD010000002">
    <property type="protein sequence ID" value="KAK3358959.1"/>
    <property type="molecule type" value="Genomic_DNA"/>
</dbReference>
<dbReference type="AlphaFoldDB" id="A0AAJ0HPB5"/>
<feature type="non-terminal residue" evidence="3">
    <location>
        <position position="109"/>
    </location>
</feature>
<evidence type="ECO:0000313" key="4">
    <source>
        <dbReference type="Proteomes" id="UP001275084"/>
    </source>
</evidence>
<name>A0AAJ0HPB5_9PEZI</name>
<dbReference type="Proteomes" id="UP001275084">
    <property type="component" value="Unassembled WGS sequence"/>
</dbReference>
<evidence type="ECO:0000256" key="2">
    <source>
        <dbReference type="SAM" id="MobiDB-lite"/>
    </source>
</evidence>
<feature type="coiled-coil region" evidence="1">
    <location>
        <begin position="77"/>
        <end position="104"/>
    </location>
</feature>
<evidence type="ECO:0000256" key="1">
    <source>
        <dbReference type="SAM" id="Coils"/>
    </source>
</evidence>
<gene>
    <name evidence="3" type="ORF">B0T25DRAFT_531599</name>
</gene>
<reference evidence="3" key="1">
    <citation type="journal article" date="2023" name="Mol. Phylogenet. Evol.">
        <title>Genome-scale phylogeny and comparative genomics of the fungal order Sordariales.</title>
        <authorList>
            <person name="Hensen N."/>
            <person name="Bonometti L."/>
            <person name="Westerberg I."/>
            <person name="Brannstrom I.O."/>
            <person name="Guillou S."/>
            <person name="Cros-Aarteil S."/>
            <person name="Calhoun S."/>
            <person name="Haridas S."/>
            <person name="Kuo A."/>
            <person name="Mondo S."/>
            <person name="Pangilinan J."/>
            <person name="Riley R."/>
            <person name="LaButti K."/>
            <person name="Andreopoulos B."/>
            <person name="Lipzen A."/>
            <person name="Chen C."/>
            <person name="Yan M."/>
            <person name="Daum C."/>
            <person name="Ng V."/>
            <person name="Clum A."/>
            <person name="Steindorff A."/>
            <person name="Ohm R.A."/>
            <person name="Martin F."/>
            <person name="Silar P."/>
            <person name="Natvig D.O."/>
            <person name="Lalanne C."/>
            <person name="Gautier V."/>
            <person name="Ament-Velasquez S.L."/>
            <person name="Kruys A."/>
            <person name="Hutchinson M.I."/>
            <person name="Powell A.J."/>
            <person name="Barry K."/>
            <person name="Miller A.N."/>
            <person name="Grigoriev I.V."/>
            <person name="Debuchy R."/>
            <person name="Gladieux P."/>
            <person name="Hiltunen Thoren M."/>
            <person name="Johannesson H."/>
        </authorList>
    </citation>
    <scope>NUCLEOTIDE SEQUENCE</scope>
    <source>
        <strain evidence="3">CBS 955.72</strain>
    </source>
</reference>
<reference evidence="3" key="2">
    <citation type="submission" date="2023-06" db="EMBL/GenBank/DDBJ databases">
        <authorList>
            <consortium name="Lawrence Berkeley National Laboratory"/>
            <person name="Haridas S."/>
            <person name="Hensen N."/>
            <person name="Bonometti L."/>
            <person name="Westerberg I."/>
            <person name="Brannstrom I.O."/>
            <person name="Guillou S."/>
            <person name="Cros-Aarteil S."/>
            <person name="Calhoun S."/>
            <person name="Kuo A."/>
            <person name="Mondo S."/>
            <person name="Pangilinan J."/>
            <person name="Riley R."/>
            <person name="Labutti K."/>
            <person name="Andreopoulos B."/>
            <person name="Lipzen A."/>
            <person name="Chen C."/>
            <person name="Yanf M."/>
            <person name="Daum C."/>
            <person name="Ng V."/>
            <person name="Clum A."/>
            <person name="Steindorff A."/>
            <person name="Ohm R."/>
            <person name="Martin F."/>
            <person name="Silar P."/>
            <person name="Natvig D."/>
            <person name="Lalanne C."/>
            <person name="Gautier V."/>
            <person name="Ament-Velasquez S.L."/>
            <person name="Kruys A."/>
            <person name="Hutchinson M.I."/>
            <person name="Powell A.J."/>
            <person name="Barry K."/>
            <person name="Miller A.N."/>
            <person name="Grigoriev I.V."/>
            <person name="Debuchy R."/>
            <person name="Gladieux P."/>
            <person name="Thoren M.H."/>
            <person name="Johannesson H."/>
        </authorList>
    </citation>
    <scope>NUCLEOTIDE SEQUENCE</scope>
    <source>
        <strain evidence="3">CBS 955.72</strain>
    </source>
</reference>
<evidence type="ECO:0000313" key="3">
    <source>
        <dbReference type="EMBL" id="KAK3358959.1"/>
    </source>
</evidence>